<dbReference type="PANTHER" id="PTHR43787">
    <property type="entry name" value="FEMO COFACTOR BIOSYNTHESIS PROTEIN NIFB-RELATED"/>
    <property type="match status" value="1"/>
</dbReference>
<dbReference type="eggNOG" id="COG0535">
    <property type="taxonomic scope" value="Bacteria"/>
</dbReference>
<dbReference type="UniPathway" id="UPA00782"/>
<dbReference type="STRING" id="1216932.CM240_0302"/>
<sequence>MDKFQELELRHPCFSKKAHFNKGRIHLPVSPLCNIQCKFCKRGFNKFEERPGVTRKILKPEESVEIVRKALELCPEISVVGIAGPGDTLATDDAINTFAAIGKEFPELISCLSTNGLELYNKAEAIAKAGVKTLTVTVNSVNPKTQKDIISYINVDGKKIIGEEAARILIDAQLRGIKKISELGVVVKINTVLIPGLNDGEIEEIAKTTAEKGASIINIIPLIPQNEFSDHRRPTCEEIEKARSDAEKYLKVFKHCKHCRADACGIPGKGVDISKLLYDIQVEETFSHG</sequence>
<dbReference type="OrthoDB" id="9764725at2"/>
<evidence type="ECO:0000313" key="16">
    <source>
        <dbReference type="EMBL" id="CDM67469.1"/>
    </source>
</evidence>
<keyword evidence="12" id="KW-0456">Lyase</keyword>
<keyword evidence="17" id="KW-1185">Reference proteome</keyword>
<organism evidence="16 17">
    <name type="scientific">Clostridium bornimense</name>
    <dbReference type="NCBI Taxonomy" id="1216932"/>
    <lineage>
        <taxon>Bacteria</taxon>
        <taxon>Bacillati</taxon>
        <taxon>Bacillota</taxon>
        <taxon>Clostridia</taxon>
        <taxon>Eubacteriales</taxon>
        <taxon>Clostridiaceae</taxon>
        <taxon>Clostridium</taxon>
    </lineage>
</organism>
<dbReference type="EMBL" id="HG917868">
    <property type="protein sequence ID" value="CDM67469.1"/>
    <property type="molecule type" value="Genomic_DNA"/>
</dbReference>
<proteinExistence type="inferred from homology"/>
<dbReference type="InterPro" id="IPR013785">
    <property type="entry name" value="Aldolase_TIM"/>
</dbReference>
<keyword evidence="9" id="KW-0408">Iron</keyword>
<keyword evidence="10" id="KW-0411">Iron-sulfur</keyword>
<dbReference type="InterPro" id="IPR007197">
    <property type="entry name" value="rSAM"/>
</dbReference>
<dbReference type="GO" id="GO:0046872">
    <property type="term" value="F:metal ion binding"/>
    <property type="evidence" value="ECO:0007669"/>
    <property type="project" value="UniProtKB-KW"/>
</dbReference>
<dbReference type="GO" id="GO:0016829">
    <property type="term" value="F:lyase activity"/>
    <property type="evidence" value="ECO:0007669"/>
    <property type="project" value="UniProtKB-KW"/>
</dbReference>
<evidence type="ECO:0000256" key="6">
    <source>
        <dbReference type="ARBA" id="ARBA00022485"/>
    </source>
</evidence>
<dbReference type="Proteomes" id="UP000019426">
    <property type="component" value="Chromosome M2/40_rep1"/>
</dbReference>
<dbReference type="CDD" id="cd01335">
    <property type="entry name" value="Radical_SAM"/>
    <property type="match status" value="1"/>
</dbReference>
<evidence type="ECO:0000256" key="8">
    <source>
        <dbReference type="ARBA" id="ARBA00022723"/>
    </source>
</evidence>
<accession>W6RV39</accession>
<evidence type="ECO:0000256" key="1">
    <source>
        <dbReference type="ARBA" id="ARBA00001966"/>
    </source>
</evidence>
<evidence type="ECO:0000313" key="17">
    <source>
        <dbReference type="Proteomes" id="UP000019426"/>
    </source>
</evidence>
<comment type="cofactor">
    <cofactor evidence="1">
        <name>[4Fe-4S] cluster</name>
        <dbReference type="ChEBI" id="CHEBI:49883"/>
    </cofactor>
</comment>
<dbReference type="RefSeq" id="WP_044035917.1">
    <property type="nucleotide sequence ID" value="NZ_HG917868.1"/>
</dbReference>
<evidence type="ECO:0000256" key="4">
    <source>
        <dbReference type="ARBA" id="ARBA00006804"/>
    </source>
</evidence>
<comment type="function">
    <text evidence="2">Involved in the biosynthesis of the iron-molybdenum cofactor (FeMo-co or M-cluster) found in the dinitrogenase enzyme of the nitrogenase complex in nitrogen-fixing microorganisms. NifB catalyzes the crucial step of radical SAM-dependent carbide insertion that occurs concomitant with the insertion of a 9th sulfur and the rearrangement/coupling of two [4Fe-4S] clusters into a [8Fe-9S-C] cluster, the precursor to the M-cluster.</text>
</comment>
<dbReference type="SMART" id="SM00729">
    <property type="entry name" value="Elp3"/>
    <property type="match status" value="1"/>
</dbReference>
<dbReference type="InterPro" id="IPR058240">
    <property type="entry name" value="rSAM_sf"/>
</dbReference>
<dbReference type="HOGENOM" id="CLU_027639_1_0_9"/>
<feature type="domain" description="Radical SAM core" evidence="15">
    <location>
        <begin position="19"/>
        <end position="260"/>
    </location>
</feature>
<dbReference type="Gene3D" id="3.20.20.70">
    <property type="entry name" value="Aldolase class I"/>
    <property type="match status" value="1"/>
</dbReference>
<keyword evidence="6" id="KW-0004">4Fe-4S</keyword>
<evidence type="ECO:0000259" key="15">
    <source>
        <dbReference type="PROSITE" id="PS51918"/>
    </source>
</evidence>
<evidence type="ECO:0000256" key="3">
    <source>
        <dbReference type="ARBA" id="ARBA00005155"/>
    </source>
</evidence>
<dbReference type="AlphaFoldDB" id="W6RV39"/>
<dbReference type="Pfam" id="PF04055">
    <property type="entry name" value="Radical_SAM"/>
    <property type="match status" value="1"/>
</dbReference>
<evidence type="ECO:0000256" key="9">
    <source>
        <dbReference type="ARBA" id="ARBA00023004"/>
    </source>
</evidence>
<reference evidence="16 17" key="1">
    <citation type="submission" date="2013-11" db="EMBL/GenBank/DDBJ databases">
        <title>Complete genome sequence of Clostridum sp. M2/40.</title>
        <authorList>
            <person name="Wibberg D."/>
            <person name="Puehler A."/>
            <person name="Schlueter A."/>
        </authorList>
    </citation>
    <scope>NUCLEOTIDE SEQUENCE [LARGE SCALE GENOMIC DNA]</scope>
    <source>
        <strain evidence="17">M2/40</strain>
    </source>
</reference>
<dbReference type="GO" id="GO:0051539">
    <property type="term" value="F:4 iron, 4 sulfur cluster binding"/>
    <property type="evidence" value="ECO:0007669"/>
    <property type="project" value="UniProtKB-KW"/>
</dbReference>
<gene>
    <name evidence="16" type="ORF">CM240_0302</name>
</gene>
<evidence type="ECO:0000256" key="2">
    <source>
        <dbReference type="ARBA" id="ARBA00003522"/>
    </source>
</evidence>
<protein>
    <recommendedName>
        <fullName evidence="5">FeMo cofactor biosynthesis protein NifB</fullName>
    </recommendedName>
    <alternativeName>
        <fullName evidence="14">Nitrogenase cofactor maturase NifB</fullName>
    </alternativeName>
    <alternativeName>
        <fullName evidence="13">Radical SAM assemblase NifB</fullName>
    </alternativeName>
</protein>
<evidence type="ECO:0000256" key="14">
    <source>
        <dbReference type="ARBA" id="ARBA00032102"/>
    </source>
</evidence>
<evidence type="ECO:0000256" key="7">
    <source>
        <dbReference type="ARBA" id="ARBA00022691"/>
    </source>
</evidence>
<keyword evidence="8" id="KW-0479">Metal-binding</keyword>
<dbReference type="PANTHER" id="PTHR43787:SF13">
    <property type="entry name" value="FEMO COFACTOR BIOSYNTHESIS PROTEIN NIFB"/>
    <property type="match status" value="1"/>
</dbReference>
<keyword evidence="11" id="KW-0535">Nitrogen fixation</keyword>
<evidence type="ECO:0000256" key="10">
    <source>
        <dbReference type="ARBA" id="ARBA00023014"/>
    </source>
</evidence>
<evidence type="ECO:0000256" key="11">
    <source>
        <dbReference type="ARBA" id="ARBA00023231"/>
    </source>
</evidence>
<dbReference type="PROSITE" id="PS51918">
    <property type="entry name" value="RADICAL_SAM"/>
    <property type="match status" value="1"/>
</dbReference>
<dbReference type="SFLD" id="SFLDS00029">
    <property type="entry name" value="Radical_SAM"/>
    <property type="match status" value="1"/>
</dbReference>
<dbReference type="KEGG" id="clt:CM240_0302"/>
<comment type="similarity">
    <text evidence="4">Belongs to the radical SAM superfamily. NifB family.</text>
</comment>
<dbReference type="SUPFAM" id="SSF102114">
    <property type="entry name" value="Radical SAM enzymes"/>
    <property type="match status" value="1"/>
</dbReference>
<comment type="pathway">
    <text evidence="3">Cofactor biosynthesis; Fe-Mo cofactor biosynthesis.</text>
</comment>
<evidence type="ECO:0000256" key="5">
    <source>
        <dbReference type="ARBA" id="ARBA00021702"/>
    </source>
</evidence>
<name>W6RV39_9CLOT</name>
<dbReference type="InterPro" id="IPR006638">
    <property type="entry name" value="Elp3/MiaA/NifB-like_rSAM"/>
</dbReference>
<dbReference type="PATRIC" id="fig|1216932.3.peg.282"/>
<keyword evidence="7" id="KW-0949">S-adenosyl-L-methionine</keyword>
<dbReference type="SFLD" id="SFLDG01067">
    <property type="entry name" value="SPASM/twitch_domain_containing"/>
    <property type="match status" value="1"/>
</dbReference>
<evidence type="ECO:0000256" key="13">
    <source>
        <dbReference type="ARBA" id="ARBA00030926"/>
    </source>
</evidence>
<evidence type="ECO:0000256" key="12">
    <source>
        <dbReference type="ARBA" id="ARBA00023239"/>
    </source>
</evidence>